<gene>
    <name evidence="4" type="ORF">G4D61_14785</name>
    <name evidence="3" type="ORF">NG54_02645</name>
</gene>
<keyword evidence="3" id="KW-0645">Protease</keyword>
<dbReference type="Proteomes" id="UP000476934">
    <property type="component" value="Unassembled WGS sequence"/>
</dbReference>
<reference evidence="3 5" key="1">
    <citation type="submission" date="2014-10" db="EMBL/GenBank/DDBJ databases">
        <title>Draft genome of phytase producing Bacillus ginsengihumi strain M2.11.</title>
        <authorList>
            <person name="Toymentseva A."/>
            <person name="Boulygina E.A."/>
            <person name="Kazakov S.V."/>
            <person name="Kayumov I."/>
            <person name="Suleimanova A.D."/>
            <person name="Mardanova A.M."/>
            <person name="Maria S.N."/>
            <person name="Sergey M.Y."/>
            <person name="Sharipova M.R."/>
        </authorList>
    </citation>
    <scope>NUCLEOTIDE SEQUENCE [LARGE SCALE GENOMIC DNA]</scope>
    <source>
        <strain evidence="3 5">M2.11</strain>
    </source>
</reference>
<sequence length="429" mass="49660">MEKKTFDQLNETLYYEKLANGLQVYILPKEGFNKTFVTFTTKYGSIDNEFVPLEKNDYLHVPDGIAHFLEHKMFEKEDGDVFQQFSKQGASANAFTSFNRTAYLFSSTDHVEKNLETLIDMVQSPYFTEKTVEKEKGIIGQEITMYNDNPDWRLYYGLIENMYHNHPVKIDIAGTIESIAPITDQLLYECYNTFYHPSNMLLFIVGPVDPEKMLQLIRDNQNRKDYQNQPEIKRKFPSEPATVAKKKHSLQMNVQLPKCLVGVKGLNVNQSGNDMLKSELTINILLDLLFGRSSEPYAEMYNEGLIDPTFSYDYTQENGFGFAMIGGDTEHPDQLAERLHDIMFAAKENGNYLDAASLERVKKKKIGAFLRQLNSPEFIANQFTRYSFNEMNLFDVVPTIEKIQFEDVKKAAQQFFEEERFTTFQVLPK</sequence>
<keyword evidence="6" id="KW-1185">Reference proteome</keyword>
<keyword evidence="3" id="KW-0378">Hydrolase</keyword>
<evidence type="ECO:0000259" key="1">
    <source>
        <dbReference type="Pfam" id="PF00675"/>
    </source>
</evidence>
<dbReference type="SUPFAM" id="SSF63411">
    <property type="entry name" value="LuxS/MPP-like metallohydrolase"/>
    <property type="match status" value="2"/>
</dbReference>
<evidence type="ECO:0000259" key="2">
    <source>
        <dbReference type="Pfam" id="PF05193"/>
    </source>
</evidence>
<organism evidence="3 5">
    <name type="scientific">Heyndrickxia ginsengihumi</name>
    <dbReference type="NCBI Taxonomy" id="363870"/>
    <lineage>
        <taxon>Bacteria</taxon>
        <taxon>Bacillati</taxon>
        <taxon>Bacillota</taxon>
        <taxon>Bacilli</taxon>
        <taxon>Bacillales</taxon>
        <taxon>Bacillaceae</taxon>
        <taxon>Heyndrickxia</taxon>
    </lineage>
</organism>
<feature type="domain" description="Peptidase M16 N-terminal" evidence="1">
    <location>
        <begin position="63"/>
        <end position="175"/>
    </location>
</feature>
<feature type="domain" description="Peptidase M16 C-terminal" evidence="2">
    <location>
        <begin position="182"/>
        <end position="364"/>
    </location>
</feature>
<dbReference type="InterPro" id="IPR007863">
    <property type="entry name" value="Peptidase_M16_C"/>
</dbReference>
<dbReference type="InterPro" id="IPR011765">
    <property type="entry name" value="Pept_M16_N"/>
</dbReference>
<dbReference type="Gene3D" id="3.30.830.10">
    <property type="entry name" value="Metalloenzyme, LuxS/M16 peptidase-like"/>
    <property type="match status" value="2"/>
</dbReference>
<dbReference type="RefSeq" id="WP_025727839.1">
    <property type="nucleotide sequence ID" value="NZ_JAAIWK010000028.1"/>
</dbReference>
<dbReference type="STRING" id="363870.NG54_02645"/>
<reference evidence="4 6" key="3">
    <citation type="submission" date="2020-03" db="EMBL/GenBank/DDBJ databases">
        <title>Bacillus aquiflavi sp. nov., isolated from yellow water of strong flavor Chinese baijiu in Yibin region of China.</title>
        <authorList>
            <person name="Xie J."/>
        </authorList>
    </citation>
    <scope>NUCLEOTIDE SEQUENCE [LARGE SCALE GENOMIC DNA]</scope>
    <source>
        <strain evidence="4 6">Gsoil 114</strain>
    </source>
</reference>
<accession>A0A0A6VGI5</accession>
<dbReference type="PANTHER" id="PTHR11851">
    <property type="entry name" value="METALLOPROTEASE"/>
    <property type="match status" value="1"/>
</dbReference>
<dbReference type="GO" id="GO:0008233">
    <property type="term" value="F:peptidase activity"/>
    <property type="evidence" value="ECO:0007669"/>
    <property type="project" value="UniProtKB-KW"/>
</dbReference>
<dbReference type="EMBL" id="JRUN01000004">
    <property type="protein sequence ID" value="KHD86558.1"/>
    <property type="molecule type" value="Genomic_DNA"/>
</dbReference>
<evidence type="ECO:0000313" key="4">
    <source>
        <dbReference type="EMBL" id="NEY21211.1"/>
    </source>
</evidence>
<proteinExistence type="predicted"/>
<evidence type="ECO:0000313" key="6">
    <source>
        <dbReference type="Proteomes" id="UP000476934"/>
    </source>
</evidence>
<reference evidence="4 6" key="2">
    <citation type="submission" date="2020-02" db="EMBL/GenBank/DDBJ databases">
        <authorList>
            <person name="Feng H."/>
        </authorList>
    </citation>
    <scope>NUCLEOTIDE SEQUENCE [LARGE SCALE GENOMIC DNA]</scope>
    <source>
        <strain evidence="4 6">Gsoil 114</strain>
    </source>
</reference>
<dbReference type="EMBL" id="JAAIWK010000028">
    <property type="protein sequence ID" value="NEY21211.1"/>
    <property type="molecule type" value="Genomic_DNA"/>
</dbReference>
<dbReference type="OrthoDB" id="9811314at2"/>
<dbReference type="InterPro" id="IPR011249">
    <property type="entry name" value="Metalloenz_LuxS/M16"/>
</dbReference>
<name>A0A0A6VGI5_9BACI</name>
<dbReference type="AlphaFoldDB" id="A0A0A6VGI5"/>
<dbReference type="Pfam" id="PF00675">
    <property type="entry name" value="Peptidase_M16"/>
    <property type="match status" value="1"/>
</dbReference>
<dbReference type="GO" id="GO:0006508">
    <property type="term" value="P:proteolysis"/>
    <property type="evidence" value="ECO:0007669"/>
    <property type="project" value="UniProtKB-KW"/>
</dbReference>
<dbReference type="GO" id="GO:0046872">
    <property type="term" value="F:metal ion binding"/>
    <property type="evidence" value="ECO:0007669"/>
    <property type="project" value="InterPro"/>
</dbReference>
<dbReference type="NCBIfam" id="NF047421">
    <property type="entry name" value="YfmH_fam"/>
    <property type="match status" value="1"/>
</dbReference>
<comment type="caution">
    <text evidence="3">The sequence shown here is derived from an EMBL/GenBank/DDBJ whole genome shotgun (WGS) entry which is preliminary data.</text>
</comment>
<evidence type="ECO:0000313" key="5">
    <source>
        <dbReference type="Proteomes" id="UP000030588"/>
    </source>
</evidence>
<dbReference type="InterPro" id="IPR050361">
    <property type="entry name" value="MPP/UQCRC_Complex"/>
</dbReference>
<evidence type="ECO:0000313" key="3">
    <source>
        <dbReference type="EMBL" id="KHD86558.1"/>
    </source>
</evidence>
<dbReference type="Proteomes" id="UP000030588">
    <property type="component" value="Unassembled WGS sequence"/>
</dbReference>
<protein>
    <submittedName>
        <fullName evidence="4">Insulinase family protein</fullName>
    </submittedName>
    <submittedName>
        <fullName evidence="3">Zinc protease</fullName>
    </submittedName>
</protein>
<dbReference type="PANTHER" id="PTHR11851:SF134">
    <property type="entry name" value="ZINC-DEPENDENT PROTEASE"/>
    <property type="match status" value="1"/>
</dbReference>
<dbReference type="MEROPS" id="M16.A20"/>
<dbReference type="Pfam" id="PF05193">
    <property type="entry name" value="Peptidase_M16_C"/>
    <property type="match status" value="1"/>
</dbReference>